<sequence length="128" mass="13917">MDDSQTAAPPSRGPSPRRLAGALLGLVHGHVALFSEEIREQQARTVALLILTGLCVLFGLLLIVGLSAALLILFWDSYRFWVISLLCLFYALGLLGCAASLVQRMRTAPAPFSASLEELARDREQLLP</sequence>
<dbReference type="STRING" id="640205.SAMN05216381_0865"/>
<organism evidence="2 3">
    <name type="scientific">Phytopseudomonas seleniipraecipitans</name>
    <dbReference type="NCBI Taxonomy" id="640205"/>
    <lineage>
        <taxon>Bacteria</taxon>
        <taxon>Pseudomonadati</taxon>
        <taxon>Pseudomonadota</taxon>
        <taxon>Gammaproteobacteria</taxon>
        <taxon>Pseudomonadales</taxon>
        <taxon>Pseudomonadaceae</taxon>
        <taxon>Phytopseudomonas</taxon>
    </lineage>
</organism>
<feature type="transmembrane region" description="Helical" evidence="1">
    <location>
        <begin position="47"/>
        <end position="74"/>
    </location>
</feature>
<keyword evidence="1" id="KW-0812">Transmembrane</keyword>
<evidence type="ECO:0000313" key="3">
    <source>
        <dbReference type="Proteomes" id="UP000243378"/>
    </source>
</evidence>
<gene>
    <name evidence="2" type="ORF">SAMN05216381_0865</name>
</gene>
<dbReference type="InterPro" id="IPR009937">
    <property type="entry name" value="Phage_holin_3_6"/>
</dbReference>
<accession>A0A1G7I1S2</accession>
<dbReference type="EMBL" id="FNBM01000001">
    <property type="protein sequence ID" value="SDF06426.1"/>
    <property type="molecule type" value="Genomic_DNA"/>
</dbReference>
<keyword evidence="1" id="KW-0472">Membrane</keyword>
<proteinExistence type="predicted"/>
<feature type="transmembrane region" description="Helical" evidence="1">
    <location>
        <begin position="80"/>
        <end position="102"/>
    </location>
</feature>
<dbReference type="Proteomes" id="UP000243378">
    <property type="component" value="Unassembled WGS sequence"/>
</dbReference>
<dbReference type="Pfam" id="PF07332">
    <property type="entry name" value="Phage_holin_3_6"/>
    <property type="match status" value="1"/>
</dbReference>
<protein>
    <submittedName>
        <fullName evidence="2">Uncharacterized membrane protein YqjE</fullName>
    </submittedName>
</protein>
<evidence type="ECO:0000256" key="1">
    <source>
        <dbReference type="SAM" id="Phobius"/>
    </source>
</evidence>
<keyword evidence="1" id="KW-1133">Transmembrane helix</keyword>
<evidence type="ECO:0000313" key="2">
    <source>
        <dbReference type="EMBL" id="SDF06426.1"/>
    </source>
</evidence>
<dbReference type="AlphaFoldDB" id="A0A1G7I1S2"/>
<name>A0A1G7I1S2_9GAMM</name>
<dbReference type="RefSeq" id="WP_092364987.1">
    <property type="nucleotide sequence ID" value="NZ_FNBM01000001.1"/>
</dbReference>
<reference evidence="2 3" key="1">
    <citation type="submission" date="2016-10" db="EMBL/GenBank/DDBJ databases">
        <authorList>
            <person name="de Groot N.N."/>
        </authorList>
    </citation>
    <scope>NUCLEOTIDE SEQUENCE [LARGE SCALE GENOMIC DNA]</scope>
    <source>
        <strain evidence="2 3">LMG 25475</strain>
    </source>
</reference>